<keyword evidence="2" id="KW-1133">Transmembrane helix</keyword>
<comment type="caution">
    <text evidence="3">The sequence shown here is derived from an EMBL/GenBank/DDBJ whole genome shotgun (WGS) entry which is preliminary data.</text>
</comment>
<proteinExistence type="predicted"/>
<evidence type="ECO:0000313" key="3">
    <source>
        <dbReference type="EMBL" id="KAL3808749.1"/>
    </source>
</evidence>
<evidence type="ECO:0000256" key="2">
    <source>
        <dbReference type="SAM" id="Phobius"/>
    </source>
</evidence>
<dbReference type="Proteomes" id="UP001530377">
    <property type="component" value="Unassembled WGS sequence"/>
</dbReference>
<dbReference type="EMBL" id="JALLPB020000473">
    <property type="protein sequence ID" value="KAL3808749.1"/>
    <property type="molecule type" value="Genomic_DNA"/>
</dbReference>
<protein>
    <submittedName>
        <fullName evidence="3">Uncharacterized protein</fullName>
    </submittedName>
</protein>
<keyword evidence="2" id="KW-0812">Transmembrane</keyword>
<evidence type="ECO:0000256" key="1">
    <source>
        <dbReference type="SAM" id="MobiDB-lite"/>
    </source>
</evidence>
<feature type="transmembrane region" description="Helical" evidence="2">
    <location>
        <begin position="170"/>
        <end position="193"/>
    </location>
</feature>
<organism evidence="3 4">
    <name type="scientific">Cyclostephanos tholiformis</name>
    <dbReference type="NCBI Taxonomy" id="382380"/>
    <lineage>
        <taxon>Eukaryota</taxon>
        <taxon>Sar</taxon>
        <taxon>Stramenopiles</taxon>
        <taxon>Ochrophyta</taxon>
        <taxon>Bacillariophyta</taxon>
        <taxon>Coscinodiscophyceae</taxon>
        <taxon>Thalassiosirophycidae</taxon>
        <taxon>Stephanodiscales</taxon>
        <taxon>Stephanodiscaceae</taxon>
        <taxon>Cyclostephanos</taxon>
    </lineage>
</organism>
<evidence type="ECO:0000313" key="4">
    <source>
        <dbReference type="Proteomes" id="UP001530377"/>
    </source>
</evidence>
<name>A0ABD3R6V2_9STRA</name>
<gene>
    <name evidence="3" type="ORF">ACHAXA_010942</name>
</gene>
<dbReference type="AlphaFoldDB" id="A0ABD3R6V2"/>
<keyword evidence="2" id="KW-0472">Membrane</keyword>
<sequence>MGDPSSPMSTRRRRYHRDVVVPPSSSPSRGDRRRTALRALPAAVIKNVRGGIGNDFDYRRRRDRENDVRPILQPDAIYEERYGDAYVDGHINYLYPTGYQSMRPRSGPWRLSVFVFVVFACLDIFVVGHCYDRGVREYYLDGVIDDTYLRDVDDDDLVMETRWCGSRPLYLAWMVCVWITVLSMSYCSIIGYVKVRDFVVANGRSQPPGMIPGTGMGGRSDYYLAVDSTTMGGDNGDGATCPIPQAAYAALSPSMSGSDAGGDGKNPASTTAYSSYQDGMIAGRYVRSIYQSDGTPQFWGGHIYRPTQAAAAMTNRP</sequence>
<reference evidence="3 4" key="1">
    <citation type="submission" date="2024-10" db="EMBL/GenBank/DDBJ databases">
        <title>Updated reference genomes for cyclostephanoid diatoms.</title>
        <authorList>
            <person name="Roberts W.R."/>
            <person name="Alverson A.J."/>
        </authorList>
    </citation>
    <scope>NUCLEOTIDE SEQUENCE [LARGE SCALE GENOMIC DNA]</scope>
    <source>
        <strain evidence="3 4">AJA228-03</strain>
    </source>
</reference>
<keyword evidence="4" id="KW-1185">Reference proteome</keyword>
<feature type="region of interest" description="Disordered" evidence="1">
    <location>
        <begin position="1"/>
        <end position="33"/>
    </location>
</feature>
<feature type="transmembrane region" description="Helical" evidence="2">
    <location>
        <begin position="111"/>
        <end position="131"/>
    </location>
</feature>
<accession>A0ABD3R6V2</accession>